<proteinExistence type="inferred from homology"/>
<keyword evidence="3 9" id="KW-0255">Endonuclease</keyword>
<evidence type="ECO:0000256" key="8">
    <source>
        <dbReference type="ARBA" id="ARBA00023211"/>
    </source>
</evidence>
<dbReference type="InterPro" id="IPR042211">
    <property type="entry name" value="CRISPR-assoc_Cas1_N"/>
</dbReference>
<dbReference type="Gene3D" id="3.100.10.20">
    <property type="entry name" value="CRISPR-associated endonuclease Cas1, N-terminal domain"/>
    <property type="match status" value="1"/>
</dbReference>
<comment type="subunit">
    <text evidence="9">Homodimer, forms a heterotetramer with a Cas2 homodimer.</text>
</comment>
<evidence type="ECO:0000256" key="4">
    <source>
        <dbReference type="ARBA" id="ARBA00022801"/>
    </source>
</evidence>
<sequence>MKQAYYIFSNGILKRNDNTLQLVYEDGQKKDIPIERVDELYILGETSVNTKLLDFLAKNNICIHFYNYYEYYVGSFTPRESLVSGKVLICQVQHNQDHGKRMALAKAVIQAASYNIYRNIRYYNKRGKDLESHMARIENLRDSINYCENIEELMGVEGNIRKIYYDTWETIINQQIDFRKRVKHPPDNMINSLISFINSLVYTKVLSEIYKTQLNPTVSFLHEPSTKRFSLSLDIAEVFKPLIADRLIFTLLNKNMINEKSFDVDQYYLRLKPQALKLITNELDQKLKTTIKHRDLGRDVSYQYLIRLELYKLIKHIIGEKPYQGFKIWW</sequence>
<protein>
    <recommendedName>
        <fullName evidence="9">CRISPR-associated endonuclease Cas1</fullName>
        <ecNumber evidence="9">3.1.-.-</ecNumber>
    </recommendedName>
</protein>
<dbReference type="InterPro" id="IPR019858">
    <property type="entry name" value="CRISPR-assoc_Cas1_HMARI/TNEAP"/>
</dbReference>
<evidence type="ECO:0000256" key="7">
    <source>
        <dbReference type="ARBA" id="ARBA00023125"/>
    </source>
</evidence>
<keyword evidence="7 9" id="KW-0238">DNA-binding</keyword>
<dbReference type="PANTHER" id="PTHR43219">
    <property type="entry name" value="CRISPR-ASSOCIATED ENDONUCLEASE CAS1"/>
    <property type="match status" value="1"/>
</dbReference>
<dbReference type="AlphaFoldDB" id="A0A4Y7RAZ5"/>
<dbReference type="NCBIfam" id="TIGR00287">
    <property type="entry name" value="cas1"/>
    <property type="match status" value="1"/>
</dbReference>
<dbReference type="GO" id="GO:0046872">
    <property type="term" value="F:metal ion binding"/>
    <property type="evidence" value="ECO:0007669"/>
    <property type="project" value="UniProtKB-UniRule"/>
</dbReference>
<dbReference type="CDD" id="cd09722">
    <property type="entry name" value="Cas1_I-B"/>
    <property type="match status" value="1"/>
</dbReference>
<evidence type="ECO:0000256" key="6">
    <source>
        <dbReference type="ARBA" id="ARBA00023118"/>
    </source>
</evidence>
<evidence type="ECO:0000313" key="11">
    <source>
        <dbReference type="Proteomes" id="UP000298324"/>
    </source>
</evidence>
<dbReference type="NCBIfam" id="TIGR03641">
    <property type="entry name" value="cas1_HMARI"/>
    <property type="match status" value="1"/>
</dbReference>
<dbReference type="GO" id="GO:0043571">
    <property type="term" value="P:maintenance of CRISPR repeat elements"/>
    <property type="evidence" value="ECO:0007669"/>
    <property type="project" value="UniProtKB-UniRule"/>
</dbReference>
<reference evidence="10 11" key="1">
    <citation type="journal article" date="2018" name="Environ. Microbiol.">
        <title>Novel energy conservation strategies and behaviour of Pelotomaculum schinkii driving syntrophic propionate catabolism.</title>
        <authorList>
            <person name="Hidalgo-Ahumada C.A.P."/>
            <person name="Nobu M.K."/>
            <person name="Narihiro T."/>
            <person name="Tamaki H."/>
            <person name="Liu W.T."/>
            <person name="Kamagata Y."/>
            <person name="Stams A.J.M."/>
            <person name="Imachi H."/>
            <person name="Sousa D.Z."/>
        </authorList>
    </citation>
    <scope>NUCLEOTIDE SEQUENCE [LARGE SCALE GENOMIC DNA]</scope>
    <source>
        <strain evidence="10 11">HH</strain>
    </source>
</reference>
<evidence type="ECO:0000256" key="5">
    <source>
        <dbReference type="ARBA" id="ARBA00022842"/>
    </source>
</evidence>
<dbReference type="Gene3D" id="1.20.120.920">
    <property type="entry name" value="CRISPR-associated endonuclease Cas1, C-terminal domain"/>
    <property type="match status" value="1"/>
</dbReference>
<feature type="binding site" evidence="9">
    <location>
        <position position="157"/>
    </location>
    <ligand>
        <name>Mn(2+)</name>
        <dbReference type="ChEBI" id="CHEBI:29035"/>
    </ligand>
</feature>
<keyword evidence="1 9" id="KW-0540">Nuclease</keyword>
<dbReference type="GO" id="GO:0016787">
    <property type="term" value="F:hydrolase activity"/>
    <property type="evidence" value="ECO:0007669"/>
    <property type="project" value="UniProtKB-KW"/>
</dbReference>
<gene>
    <name evidence="9 10" type="primary">cas1</name>
    <name evidence="10" type="ORF">Psch_03018</name>
</gene>
<keyword evidence="8 9" id="KW-0464">Manganese</keyword>
<dbReference type="EMBL" id="QFGA01000002">
    <property type="protein sequence ID" value="TEB05976.1"/>
    <property type="molecule type" value="Genomic_DNA"/>
</dbReference>
<dbReference type="PANTHER" id="PTHR43219:SF1">
    <property type="entry name" value="CRISPR-ASSOCIATED ENDONUCLEASE CAS1"/>
    <property type="match status" value="1"/>
</dbReference>
<keyword evidence="11" id="KW-1185">Reference proteome</keyword>
<keyword evidence="2 9" id="KW-0479">Metal-binding</keyword>
<dbReference type="EC" id="3.1.-.-" evidence="9"/>
<comment type="function">
    <text evidence="9">CRISPR (clustered regularly interspaced short palindromic repeat), is an adaptive immune system that provides protection against mobile genetic elements (viruses, transposable elements and conjugative plasmids). CRISPR clusters contain spacers, sequences complementary to antecedent mobile elements, and target invading nucleic acids. CRISPR clusters are transcribed and processed into CRISPR RNA (crRNA). Acts as a dsDNA endonuclease. Involved in the integration of spacer DNA into the CRISPR cassette.</text>
</comment>
<dbReference type="RefSeq" id="WP_190258638.1">
    <property type="nucleotide sequence ID" value="NZ_QFGA01000002.1"/>
</dbReference>
<dbReference type="Proteomes" id="UP000298324">
    <property type="component" value="Unassembled WGS sequence"/>
</dbReference>
<evidence type="ECO:0000256" key="9">
    <source>
        <dbReference type="HAMAP-Rule" id="MF_01470"/>
    </source>
</evidence>
<dbReference type="GO" id="GO:0003677">
    <property type="term" value="F:DNA binding"/>
    <property type="evidence" value="ECO:0007669"/>
    <property type="project" value="UniProtKB-KW"/>
</dbReference>
<dbReference type="GO" id="GO:0051607">
    <property type="term" value="P:defense response to virus"/>
    <property type="evidence" value="ECO:0007669"/>
    <property type="project" value="UniProtKB-UniRule"/>
</dbReference>
<comment type="caution">
    <text evidence="10">The sequence shown here is derived from an EMBL/GenBank/DDBJ whole genome shotgun (WGS) entry which is preliminary data.</text>
</comment>
<dbReference type="InterPro" id="IPR042206">
    <property type="entry name" value="CRISPR-assoc_Cas1_C"/>
</dbReference>
<keyword evidence="5 9" id="KW-0460">Magnesium</keyword>
<dbReference type="HAMAP" id="MF_01470">
    <property type="entry name" value="Cas1"/>
    <property type="match status" value="1"/>
</dbReference>
<accession>A0A4Y7RAZ5</accession>
<feature type="binding site" evidence="9">
    <location>
        <position position="237"/>
    </location>
    <ligand>
        <name>Mn(2+)</name>
        <dbReference type="ChEBI" id="CHEBI:29035"/>
    </ligand>
</feature>
<evidence type="ECO:0000256" key="1">
    <source>
        <dbReference type="ARBA" id="ARBA00022722"/>
    </source>
</evidence>
<comment type="similarity">
    <text evidence="9">Belongs to the CRISPR-associated endonuclease Cas1 family.</text>
</comment>
<evidence type="ECO:0000313" key="10">
    <source>
        <dbReference type="EMBL" id="TEB05976.1"/>
    </source>
</evidence>
<feature type="binding site" evidence="9">
    <location>
        <position position="222"/>
    </location>
    <ligand>
        <name>Mn(2+)</name>
        <dbReference type="ChEBI" id="CHEBI:29035"/>
    </ligand>
</feature>
<dbReference type="InterPro" id="IPR002729">
    <property type="entry name" value="CRISPR-assoc_Cas1"/>
</dbReference>
<dbReference type="GO" id="GO:0004520">
    <property type="term" value="F:DNA endonuclease activity"/>
    <property type="evidence" value="ECO:0007669"/>
    <property type="project" value="InterPro"/>
</dbReference>
<name>A0A4Y7RAZ5_9FIRM</name>
<evidence type="ECO:0000256" key="3">
    <source>
        <dbReference type="ARBA" id="ARBA00022759"/>
    </source>
</evidence>
<comment type="cofactor">
    <cofactor evidence="9">
        <name>Mg(2+)</name>
        <dbReference type="ChEBI" id="CHEBI:18420"/>
    </cofactor>
    <cofactor evidence="9">
        <name>Mn(2+)</name>
        <dbReference type="ChEBI" id="CHEBI:29035"/>
    </cofactor>
</comment>
<keyword evidence="6 9" id="KW-0051">Antiviral defense</keyword>
<dbReference type="Pfam" id="PF01867">
    <property type="entry name" value="Cas_Cas1"/>
    <property type="match status" value="1"/>
</dbReference>
<organism evidence="10 11">
    <name type="scientific">Pelotomaculum schinkii</name>
    <dbReference type="NCBI Taxonomy" id="78350"/>
    <lineage>
        <taxon>Bacteria</taxon>
        <taxon>Bacillati</taxon>
        <taxon>Bacillota</taxon>
        <taxon>Clostridia</taxon>
        <taxon>Eubacteriales</taxon>
        <taxon>Desulfotomaculaceae</taxon>
        <taxon>Pelotomaculum</taxon>
    </lineage>
</organism>
<keyword evidence="4 9" id="KW-0378">Hydrolase</keyword>
<evidence type="ECO:0000256" key="2">
    <source>
        <dbReference type="ARBA" id="ARBA00022723"/>
    </source>
</evidence>